<feature type="domain" description="GGDEF" evidence="1">
    <location>
        <begin position="460"/>
        <end position="588"/>
    </location>
</feature>
<dbReference type="Pfam" id="PF00990">
    <property type="entry name" value="GGDEF"/>
    <property type="match status" value="1"/>
</dbReference>
<reference evidence="2" key="1">
    <citation type="journal article" date="2013" name="PLoS ONE">
        <title>Metagenomic insights into the carbohydrate-active enzymes carried by the microorganisms adhering to solid digesta in the rumen of cows.</title>
        <authorList>
            <person name="Wang L."/>
            <person name="Hatem A."/>
            <person name="Catalyurek U.V."/>
            <person name="Morrison M."/>
            <person name="Yu Z."/>
        </authorList>
    </citation>
    <scope>NUCLEOTIDE SEQUENCE</scope>
</reference>
<protein>
    <submittedName>
        <fullName evidence="2">Putative sensory box-containing diguanylate cyclase</fullName>
    </submittedName>
</protein>
<dbReference type="PROSITE" id="PS50887">
    <property type="entry name" value="GGDEF"/>
    <property type="match status" value="1"/>
</dbReference>
<dbReference type="InterPro" id="IPR000160">
    <property type="entry name" value="GGDEF_dom"/>
</dbReference>
<dbReference type="AlphaFoldDB" id="W0FNV1"/>
<dbReference type="GO" id="GO:0043709">
    <property type="term" value="P:cell adhesion involved in single-species biofilm formation"/>
    <property type="evidence" value="ECO:0007669"/>
    <property type="project" value="TreeGrafter"/>
</dbReference>
<accession>W0FNV1</accession>
<evidence type="ECO:0000313" key="2">
    <source>
        <dbReference type="EMBL" id="AHF25154.1"/>
    </source>
</evidence>
<dbReference type="Pfam" id="PF08495">
    <property type="entry name" value="FIST"/>
    <property type="match status" value="1"/>
</dbReference>
<dbReference type="GO" id="GO:0005886">
    <property type="term" value="C:plasma membrane"/>
    <property type="evidence" value="ECO:0007669"/>
    <property type="project" value="TreeGrafter"/>
</dbReference>
<dbReference type="InterPro" id="IPR019494">
    <property type="entry name" value="FIST_C"/>
</dbReference>
<dbReference type="InterPro" id="IPR013702">
    <property type="entry name" value="FIST_domain_N"/>
</dbReference>
<sequence>MFQKTYILDEKLTPEEMNRMIAADPHYKSCNACLMQVYEPSCDRDFILSHMKLQRDTLPKASIVGMTTLGPISPETEVPHNPMIAMLYFEESSFDTYFFDCHDMDSREAGRQLCKAIAKTEHVRGVLLLTSCAMLSPTPVIEELEMAHPDISVFGAQAGTEVLGNDQSMVFTSDQICDMGVLAVVFYGENLHISTDYNLGWRPIGKEMTVTEMSDDGYVMTIDNAPAIDVYRTYLDVEPDSNFFANVCAFPMLTNSGKRLIARVPTHYSPEGGIQCPAMLSKGSKVRLSFTKPEHLLSNTLASANKMAEFAPQAIMLFACVNRRVYMGNKRADREFVYYREICPNLSFAYGFGEILRTPQGGELLNSTIVAVGFREGDVPAGYVVKMIVDAEQQNEHTTYKLLSDRLATFLEATTNELEATIAELECLAQHDQLTGIYNRRRMDEIITQRLTQGRRRNDQGLALLMYDIDHFKRINDTYGHEVGDIALTELTRCVKSVIRDDDAIGRWGGEEFLVLASNATLVQATDLAERIRKRVAITPFTHIGSMTVSVGVTCAREGDSAATLFARVDAALYDAKRNGRNCVVARS</sequence>
<dbReference type="PANTHER" id="PTHR45138:SF9">
    <property type="entry name" value="DIGUANYLATE CYCLASE DGCM-RELATED"/>
    <property type="match status" value="1"/>
</dbReference>
<dbReference type="Pfam" id="PF10442">
    <property type="entry name" value="FIST_C"/>
    <property type="match status" value="1"/>
</dbReference>
<dbReference type="SMART" id="SM01204">
    <property type="entry name" value="FIST_C"/>
    <property type="match status" value="1"/>
</dbReference>
<evidence type="ECO:0000259" key="1">
    <source>
        <dbReference type="PROSITE" id="PS50887"/>
    </source>
</evidence>
<dbReference type="InterPro" id="IPR029787">
    <property type="entry name" value="Nucleotide_cyclase"/>
</dbReference>
<dbReference type="Gene3D" id="3.30.70.270">
    <property type="match status" value="1"/>
</dbReference>
<dbReference type="GO" id="GO:1902201">
    <property type="term" value="P:negative regulation of bacterial-type flagellum-dependent cell motility"/>
    <property type="evidence" value="ECO:0007669"/>
    <property type="project" value="TreeGrafter"/>
</dbReference>
<dbReference type="CDD" id="cd01949">
    <property type="entry name" value="GGDEF"/>
    <property type="match status" value="1"/>
</dbReference>
<dbReference type="SMART" id="SM00267">
    <property type="entry name" value="GGDEF"/>
    <property type="match status" value="1"/>
</dbReference>
<dbReference type="PANTHER" id="PTHR45138">
    <property type="entry name" value="REGULATORY COMPONENTS OF SENSORY TRANSDUCTION SYSTEM"/>
    <property type="match status" value="1"/>
</dbReference>
<organism evidence="2">
    <name type="scientific">uncultured bacterium Contig1772</name>
    <dbReference type="NCBI Taxonomy" id="1393512"/>
    <lineage>
        <taxon>Bacteria</taxon>
        <taxon>environmental samples</taxon>
    </lineage>
</organism>
<name>W0FNV1_9BACT</name>
<dbReference type="InterPro" id="IPR050469">
    <property type="entry name" value="Diguanylate_Cyclase"/>
</dbReference>
<proteinExistence type="predicted"/>
<dbReference type="EMBL" id="KC246821">
    <property type="protein sequence ID" value="AHF25154.1"/>
    <property type="molecule type" value="Genomic_DNA"/>
</dbReference>
<dbReference type="InterPro" id="IPR043128">
    <property type="entry name" value="Rev_trsase/Diguanyl_cyclase"/>
</dbReference>
<dbReference type="SUPFAM" id="SSF55073">
    <property type="entry name" value="Nucleotide cyclase"/>
    <property type="match status" value="1"/>
</dbReference>
<dbReference type="NCBIfam" id="TIGR00254">
    <property type="entry name" value="GGDEF"/>
    <property type="match status" value="1"/>
</dbReference>
<dbReference type="SMART" id="SM00897">
    <property type="entry name" value="FIST"/>
    <property type="match status" value="1"/>
</dbReference>
<dbReference type="FunFam" id="3.30.70.270:FF:000001">
    <property type="entry name" value="Diguanylate cyclase domain protein"/>
    <property type="match status" value="1"/>
</dbReference>
<dbReference type="GO" id="GO:0052621">
    <property type="term" value="F:diguanylate cyclase activity"/>
    <property type="evidence" value="ECO:0007669"/>
    <property type="project" value="TreeGrafter"/>
</dbReference>